<accession>A0A3Q7MGY9</accession>
<dbReference type="RefSeq" id="XP_025706152.1">
    <property type="nucleotide sequence ID" value="XM_025850367.1"/>
</dbReference>
<proteinExistence type="predicted"/>
<feature type="region of interest" description="Disordered" evidence="1">
    <location>
        <begin position="79"/>
        <end position="109"/>
    </location>
</feature>
<evidence type="ECO:0000313" key="4">
    <source>
        <dbReference type="RefSeq" id="XP_025706152.1"/>
    </source>
</evidence>
<dbReference type="Proteomes" id="UP000286641">
    <property type="component" value="Unplaced"/>
</dbReference>
<feature type="compositionally biased region" description="Low complexity" evidence="1">
    <location>
        <begin position="94"/>
        <end position="109"/>
    </location>
</feature>
<keyword evidence="2" id="KW-1133">Transmembrane helix</keyword>
<protein>
    <submittedName>
        <fullName evidence="4">Uncharacterized protein LOC112807520</fullName>
    </submittedName>
</protein>
<gene>
    <name evidence="4" type="primary">LOC112807520</name>
</gene>
<dbReference type="AlphaFoldDB" id="A0A3Q7MGY9"/>
<dbReference type="InParanoid" id="A0A3Q7MGY9"/>
<evidence type="ECO:0000313" key="3">
    <source>
        <dbReference type="Proteomes" id="UP000286641"/>
    </source>
</evidence>
<evidence type="ECO:0000256" key="2">
    <source>
        <dbReference type="SAM" id="Phobius"/>
    </source>
</evidence>
<sequence>MPPAGVGWERQPTTFAPSRSLFLNDNVMKLRSHLRKGTVDSVGKQTISLHASCSLPPAPAHLSQTVTWDTRLPLPPFSVHPASRGRRWRGGRLGAPARARQQEPRASAPARPGCPICPCAPGCPSCSPVRHHTCRNVPASIPWCFRAALGCRLLPSSVSLCHTPARSSRSSLWLSLHCFAPSGFLLSESPGELVGASVLFGGPLCPPPQAAWPVMLLCRQVTWVTSVNSLRPSLLLPGASCFPSTVRRSQSPSPLPSPPPWRVVPSTPLDLTGTVAPAVDFPVTVPDGRHRVFCRKAAVVPAPFSFVPLSRFFQTVWCSVCKSIILRIAFVNIFVNILVLSLIIFDIFMTWL</sequence>
<reference key="1">
    <citation type="submission" date="2019-01" db="UniProtKB">
        <authorList>
            <consortium name="RefSeq"/>
        </authorList>
    </citation>
    <scope>IDENTIFICATION</scope>
</reference>
<reference evidence="4" key="2">
    <citation type="submission" date="2025-08" db="UniProtKB">
        <authorList>
            <consortium name="RefSeq"/>
        </authorList>
    </citation>
    <scope>IDENTIFICATION</scope>
    <source>
        <tissue evidence="4">Blood</tissue>
    </source>
</reference>
<keyword evidence="2" id="KW-0812">Transmembrane</keyword>
<feature type="transmembrane region" description="Helical" evidence="2">
    <location>
        <begin position="324"/>
        <end position="348"/>
    </location>
</feature>
<keyword evidence="2" id="KW-0472">Membrane</keyword>
<keyword evidence="3" id="KW-1185">Reference proteome</keyword>
<name>A0A3Q7MGY9_CALUR</name>
<evidence type="ECO:0000256" key="1">
    <source>
        <dbReference type="SAM" id="MobiDB-lite"/>
    </source>
</evidence>
<organism evidence="3 4">
    <name type="scientific">Callorhinus ursinus</name>
    <name type="common">Northern fur seal</name>
    <dbReference type="NCBI Taxonomy" id="34884"/>
    <lineage>
        <taxon>Eukaryota</taxon>
        <taxon>Metazoa</taxon>
        <taxon>Chordata</taxon>
        <taxon>Craniata</taxon>
        <taxon>Vertebrata</taxon>
        <taxon>Euteleostomi</taxon>
        <taxon>Mammalia</taxon>
        <taxon>Eutheria</taxon>
        <taxon>Laurasiatheria</taxon>
        <taxon>Carnivora</taxon>
        <taxon>Caniformia</taxon>
        <taxon>Pinnipedia</taxon>
        <taxon>Otariidae</taxon>
        <taxon>Callorhinus</taxon>
    </lineage>
</organism>